<dbReference type="Gene3D" id="2.60.40.3620">
    <property type="match status" value="1"/>
</dbReference>
<protein>
    <recommendedName>
        <fullName evidence="4">CBM20 domain-containing protein</fullName>
    </recommendedName>
</protein>
<dbReference type="PROSITE" id="PS51257">
    <property type="entry name" value="PROKAR_LIPOPROTEIN"/>
    <property type="match status" value="1"/>
</dbReference>
<keyword evidence="1" id="KW-0732">Signal</keyword>
<organism evidence="2 3">
    <name type="scientific">Candidatus Gallipaludibacter merdavium</name>
    <dbReference type="NCBI Taxonomy" id="2840839"/>
    <lineage>
        <taxon>Bacteria</taxon>
        <taxon>Pseudomonadati</taxon>
        <taxon>Bacteroidota</taxon>
        <taxon>Bacteroidia</taxon>
        <taxon>Bacteroidales</taxon>
        <taxon>Candidatus Gallipaludibacter</taxon>
    </lineage>
</organism>
<reference evidence="2" key="1">
    <citation type="submission" date="2020-10" db="EMBL/GenBank/DDBJ databases">
        <authorList>
            <person name="Gilroy R."/>
        </authorList>
    </citation>
    <scope>NUCLEOTIDE SEQUENCE</scope>
    <source>
        <strain evidence="2">G3-3990</strain>
    </source>
</reference>
<comment type="caution">
    <text evidence="2">The sequence shown here is derived from an EMBL/GenBank/DDBJ whole genome shotgun (WGS) entry which is preliminary data.</text>
</comment>
<feature type="signal peptide" evidence="1">
    <location>
        <begin position="1"/>
        <end position="19"/>
    </location>
</feature>
<evidence type="ECO:0000256" key="1">
    <source>
        <dbReference type="SAM" id="SignalP"/>
    </source>
</evidence>
<proteinExistence type="predicted"/>
<feature type="chain" id="PRO_5038889007" description="CBM20 domain-containing protein" evidence="1">
    <location>
        <begin position="20"/>
        <end position="281"/>
    </location>
</feature>
<reference evidence="2" key="2">
    <citation type="journal article" date="2021" name="PeerJ">
        <title>Extensive microbial diversity within the chicken gut microbiome revealed by metagenomics and culture.</title>
        <authorList>
            <person name="Gilroy R."/>
            <person name="Ravi A."/>
            <person name="Getino M."/>
            <person name="Pursley I."/>
            <person name="Horton D.L."/>
            <person name="Alikhan N.F."/>
            <person name="Baker D."/>
            <person name="Gharbi K."/>
            <person name="Hall N."/>
            <person name="Watson M."/>
            <person name="Adriaenssens E.M."/>
            <person name="Foster-Nyarko E."/>
            <person name="Jarju S."/>
            <person name="Secka A."/>
            <person name="Antonio M."/>
            <person name="Oren A."/>
            <person name="Chaudhuri R.R."/>
            <person name="La Ragione R."/>
            <person name="Hildebrand F."/>
            <person name="Pallen M.J."/>
        </authorList>
    </citation>
    <scope>NUCLEOTIDE SEQUENCE</scope>
    <source>
        <strain evidence="2">G3-3990</strain>
    </source>
</reference>
<dbReference type="Proteomes" id="UP000823641">
    <property type="component" value="Unassembled WGS sequence"/>
</dbReference>
<evidence type="ECO:0008006" key="4">
    <source>
        <dbReference type="Google" id="ProtNLM"/>
    </source>
</evidence>
<evidence type="ECO:0000313" key="3">
    <source>
        <dbReference type="Proteomes" id="UP000823641"/>
    </source>
</evidence>
<dbReference type="EMBL" id="JADIMG010000066">
    <property type="protein sequence ID" value="MBO8459999.1"/>
    <property type="molecule type" value="Genomic_DNA"/>
</dbReference>
<sequence>MKKMKFFVGALVMVAMAFASCKNEGKNPPVITNPDDSTEVVLEEAPVLDNPGTGKVTVAVRVPRNTTNGVCIIGSMNGWSEADAITSGRMALVEGTETWYAITLDYAADASFKFLPILKDKEGNDYLTWSVEWTNACVYGSEAWSKDNLKFSADGVVDYFDIQAWSADPSIVFADAGTYKFVYIPVEGDVLPEGTVMFTGNFKDQSWGDSRRSMTLVDGKYEWEGEVPSYFSFKVFVLGAGENVQWPNESDNIVFSNDLVKDGVVSFSKYTFAPKEETPAE</sequence>
<dbReference type="AlphaFoldDB" id="A0A9D9HUK8"/>
<accession>A0A9D9HUK8</accession>
<evidence type="ECO:0000313" key="2">
    <source>
        <dbReference type="EMBL" id="MBO8459999.1"/>
    </source>
</evidence>
<gene>
    <name evidence="2" type="ORF">IAA73_06690</name>
</gene>
<name>A0A9D9HUK8_9BACT</name>